<name>A0ABW3K785_9BACT</name>
<feature type="signal peptide" evidence="2">
    <location>
        <begin position="1"/>
        <end position="20"/>
    </location>
</feature>
<reference evidence="4" key="1">
    <citation type="journal article" date="2019" name="Int. J. Syst. Evol. Microbiol.">
        <title>The Global Catalogue of Microorganisms (GCM) 10K type strain sequencing project: providing services to taxonomists for standard genome sequencing and annotation.</title>
        <authorList>
            <consortium name="The Broad Institute Genomics Platform"/>
            <consortium name="The Broad Institute Genome Sequencing Center for Infectious Disease"/>
            <person name="Wu L."/>
            <person name="Ma J."/>
        </authorList>
    </citation>
    <scope>NUCLEOTIDE SEQUENCE [LARGE SCALE GENOMIC DNA]</scope>
    <source>
        <strain evidence="4">CCUG 58938</strain>
    </source>
</reference>
<gene>
    <name evidence="3" type="ORF">ACFQ21_21420</name>
</gene>
<feature type="chain" id="PRO_5046479398" evidence="2">
    <location>
        <begin position="21"/>
        <end position="97"/>
    </location>
</feature>
<evidence type="ECO:0000313" key="4">
    <source>
        <dbReference type="Proteomes" id="UP001597112"/>
    </source>
</evidence>
<feature type="region of interest" description="Disordered" evidence="1">
    <location>
        <begin position="75"/>
        <end position="97"/>
    </location>
</feature>
<dbReference type="EMBL" id="JBHTKA010000008">
    <property type="protein sequence ID" value="MFD1001900.1"/>
    <property type="molecule type" value="Genomic_DNA"/>
</dbReference>
<dbReference type="Proteomes" id="UP001597112">
    <property type="component" value="Unassembled WGS sequence"/>
</dbReference>
<protein>
    <submittedName>
        <fullName evidence="3">Uncharacterized protein</fullName>
    </submittedName>
</protein>
<organism evidence="3 4">
    <name type="scientific">Ohtaekwangia kribbensis</name>
    <dbReference type="NCBI Taxonomy" id="688913"/>
    <lineage>
        <taxon>Bacteria</taxon>
        <taxon>Pseudomonadati</taxon>
        <taxon>Bacteroidota</taxon>
        <taxon>Cytophagia</taxon>
        <taxon>Cytophagales</taxon>
        <taxon>Fulvivirgaceae</taxon>
        <taxon>Ohtaekwangia</taxon>
    </lineage>
</organism>
<evidence type="ECO:0000313" key="3">
    <source>
        <dbReference type="EMBL" id="MFD1001900.1"/>
    </source>
</evidence>
<keyword evidence="4" id="KW-1185">Reference proteome</keyword>
<evidence type="ECO:0000256" key="1">
    <source>
        <dbReference type="SAM" id="MobiDB-lite"/>
    </source>
</evidence>
<comment type="caution">
    <text evidence="3">The sequence shown here is derived from an EMBL/GenBank/DDBJ whole genome shotgun (WGS) entry which is preliminary data.</text>
</comment>
<proteinExistence type="predicted"/>
<evidence type="ECO:0000256" key="2">
    <source>
        <dbReference type="SAM" id="SignalP"/>
    </source>
</evidence>
<sequence length="97" mass="11399">MKRILTLTAAILTITVSAFSQQDKSLYWVVETNTQIKNYSVVRFYNHNNQLVHEVAMDHVRIDVTKPKHQRKLNQLLKNYQDRVASTSKRNKSKRSI</sequence>
<accession>A0ABW3K785</accession>
<dbReference type="RefSeq" id="WP_377582459.1">
    <property type="nucleotide sequence ID" value="NZ_JBHTKA010000008.1"/>
</dbReference>
<keyword evidence="2" id="KW-0732">Signal</keyword>